<dbReference type="AlphaFoldDB" id="A0AAV0VR14"/>
<reference evidence="2 3" key="1">
    <citation type="submission" date="2023-01" db="EMBL/GenBank/DDBJ databases">
        <authorList>
            <person name="Whitehead M."/>
        </authorList>
    </citation>
    <scope>NUCLEOTIDE SEQUENCE [LARGE SCALE GENOMIC DNA]</scope>
</reference>
<comment type="caution">
    <text evidence="2">The sequence shown here is derived from an EMBL/GenBank/DDBJ whole genome shotgun (WGS) entry which is preliminary data.</text>
</comment>
<dbReference type="EMBL" id="CARXXK010000001">
    <property type="protein sequence ID" value="CAI6346737.1"/>
    <property type="molecule type" value="Genomic_DNA"/>
</dbReference>
<evidence type="ECO:0000313" key="3">
    <source>
        <dbReference type="Proteomes" id="UP001160148"/>
    </source>
</evidence>
<dbReference type="Gene3D" id="3.30.70.270">
    <property type="match status" value="2"/>
</dbReference>
<gene>
    <name evidence="2" type="ORF">MEUPH1_LOCUS3613</name>
</gene>
<sequence length="244" mass="27814">MWYLDDILVPSTSFQDLINRPSQVFDALREEKLTLKLSKYHFGYTEVAYLGFMFSAAGVRPGDQKAIAIQQYQKPKNKHVVKRFLGLSGFFRRFIPRYAEIARPISDLLRDNEQFVWAVSQEEAYNNLKDRLVSKPVLQVFNPNADTELHCDASSVGLSGMLLQRGEDKRLHLVHAVSKKTTSAERHYHSSKQELMAVVWSMCRLRPYLIGIKFLVVTDCQAIVHLNTQKTLNPPSSALGNASK</sequence>
<dbReference type="SUPFAM" id="SSF56672">
    <property type="entry name" value="DNA/RNA polymerases"/>
    <property type="match status" value="1"/>
</dbReference>
<dbReference type="InterPro" id="IPR041577">
    <property type="entry name" value="RT_RNaseH_2"/>
</dbReference>
<dbReference type="FunFam" id="3.30.70.270:FF:000026">
    <property type="entry name" value="Transposon Ty3-G Gag-Pol polyprotein"/>
    <property type="match status" value="1"/>
</dbReference>
<evidence type="ECO:0000259" key="1">
    <source>
        <dbReference type="PROSITE" id="PS50878"/>
    </source>
</evidence>
<keyword evidence="3" id="KW-1185">Reference proteome</keyword>
<dbReference type="InterPro" id="IPR043128">
    <property type="entry name" value="Rev_trsase/Diguanyl_cyclase"/>
</dbReference>
<dbReference type="InterPro" id="IPR043502">
    <property type="entry name" value="DNA/RNA_pol_sf"/>
</dbReference>
<dbReference type="PROSITE" id="PS50878">
    <property type="entry name" value="RT_POL"/>
    <property type="match status" value="1"/>
</dbReference>
<evidence type="ECO:0000313" key="2">
    <source>
        <dbReference type="EMBL" id="CAI6346737.1"/>
    </source>
</evidence>
<proteinExistence type="predicted"/>
<dbReference type="InterPro" id="IPR051320">
    <property type="entry name" value="Viral_Replic_Matur_Polypro"/>
</dbReference>
<protein>
    <recommendedName>
        <fullName evidence="1">Reverse transcriptase domain-containing protein</fullName>
    </recommendedName>
</protein>
<dbReference type="Proteomes" id="UP001160148">
    <property type="component" value="Unassembled WGS sequence"/>
</dbReference>
<dbReference type="PANTHER" id="PTHR33064">
    <property type="entry name" value="POL PROTEIN"/>
    <property type="match status" value="1"/>
</dbReference>
<dbReference type="GO" id="GO:0071897">
    <property type="term" value="P:DNA biosynthetic process"/>
    <property type="evidence" value="ECO:0007669"/>
    <property type="project" value="UniProtKB-ARBA"/>
</dbReference>
<name>A0AAV0VR14_9HEMI</name>
<feature type="domain" description="Reverse transcriptase" evidence="1">
    <location>
        <begin position="1"/>
        <end position="54"/>
    </location>
</feature>
<organism evidence="2 3">
    <name type="scientific">Macrosiphum euphorbiae</name>
    <name type="common">potato aphid</name>
    <dbReference type="NCBI Taxonomy" id="13131"/>
    <lineage>
        <taxon>Eukaryota</taxon>
        <taxon>Metazoa</taxon>
        <taxon>Ecdysozoa</taxon>
        <taxon>Arthropoda</taxon>
        <taxon>Hexapoda</taxon>
        <taxon>Insecta</taxon>
        <taxon>Pterygota</taxon>
        <taxon>Neoptera</taxon>
        <taxon>Paraneoptera</taxon>
        <taxon>Hemiptera</taxon>
        <taxon>Sternorrhyncha</taxon>
        <taxon>Aphidomorpha</taxon>
        <taxon>Aphidoidea</taxon>
        <taxon>Aphididae</taxon>
        <taxon>Macrosiphini</taxon>
        <taxon>Macrosiphum</taxon>
    </lineage>
</organism>
<dbReference type="Pfam" id="PF17919">
    <property type="entry name" value="RT_RNaseH_2"/>
    <property type="match status" value="1"/>
</dbReference>
<dbReference type="CDD" id="cd09274">
    <property type="entry name" value="RNase_HI_RT_Ty3"/>
    <property type="match status" value="1"/>
</dbReference>
<accession>A0AAV0VR14</accession>
<dbReference type="PANTHER" id="PTHR33064:SF37">
    <property type="entry name" value="RIBONUCLEASE H"/>
    <property type="match status" value="1"/>
</dbReference>
<dbReference type="InterPro" id="IPR000477">
    <property type="entry name" value="RT_dom"/>
</dbReference>